<dbReference type="Pfam" id="PF07811">
    <property type="entry name" value="TadE"/>
    <property type="match status" value="1"/>
</dbReference>
<organism evidence="3 4">
    <name type="scientific">Massilia psychrophila</name>
    <dbReference type="NCBI Taxonomy" id="1603353"/>
    <lineage>
        <taxon>Bacteria</taxon>
        <taxon>Pseudomonadati</taxon>
        <taxon>Pseudomonadota</taxon>
        <taxon>Betaproteobacteria</taxon>
        <taxon>Burkholderiales</taxon>
        <taxon>Oxalobacteraceae</taxon>
        <taxon>Telluria group</taxon>
        <taxon>Massilia</taxon>
    </lineage>
</organism>
<evidence type="ECO:0000256" key="1">
    <source>
        <dbReference type="SAM" id="Phobius"/>
    </source>
</evidence>
<reference evidence="3 4" key="1">
    <citation type="submission" date="2017-10" db="EMBL/GenBank/DDBJ databases">
        <title>Massilia psychrophilum sp. nov., a novel purple-pigmented bacterium isolated from Tianshan glacier, Xinjiang Municipality, China.</title>
        <authorList>
            <person name="Wang H."/>
        </authorList>
    </citation>
    <scope>NUCLEOTIDE SEQUENCE [LARGE SCALE GENOMIC DNA]</scope>
    <source>
        <strain evidence="3 4">JCM 30813</strain>
    </source>
</reference>
<feature type="domain" description="TadE-like" evidence="2">
    <location>
        <begin position="11"/>
        <end position="53"/>
    </location>
</feature>
<evidence type="ECO:0000313" key="4">
    <source>
        <dbReference type="Proteomes" id="UP000228593"/>
    </source>
</evidence>
<dbReference type="InterPro" id="IPR012495">
    <property type="entry name" value="TadE-like_dom"/>
</dbReference>
<dbReference type="AlphaFoldDB" id="A0A2G8SY12"/>
<proteinExistence type="predicted"/>
<keyword evidence="1" id="KW-1133">Transmembrane helix</keyword>
<feature type="transmembrane region" description="Helical" evidence="1">
    <location>
        <begin position="12"/>
        <end position="32"/>
    </location>
</feature>
<evidence type="ECO:0000313" key="3">
    <source>
        <dbReference type="EMBL" id="PIL38651.1"/>
    </source>
</evidence>
<dbReference type="EMBL" id="PDOB01000031">
    <property type="protein sequence ID" value="PIL38651.1"/>
    <property type="molecule type" value="Genomic_DNA"/>
</dbReference>
<keyword evidence="1" id="KW-0472">Membrane</keyword>
<keyword evidence="4" id="KW-1185">Reference proteome</keyword>
<protein>
    <submittedName>
        <fullName evidence="3">Pilus assembly protein TadE</fullName>
    </submittedName>
</protein>
<keyword evidence="1" id="KW-0812">Transmembrane</keyword>
<gene>
    <name evidence="3" type="ORF">CR103_16600</name>
</gene>
<comment type="caution">
    <text evidence="3">The sequence shown here is derived from an EMBL/GenBank/DDBJ whole genome shotgun (WGS) entry which is preliminary data.</text>
</comment>
<name>A0A2G8SY12_9BURK</name>
<dbReference type="OrthoDB" id="7026216at2"/>
<dbReference type="RefSeq" id="WP_099917067.1">
    <property type="nucleotide sequence ID" value="NZ_BMHS01000017.1"/>
</dbReference>
<sequence>MKNNRKSHQTGVALVEFALVLPLLLVLSLITAELGRGVYRYNCAAKAVRDAVRYLSVQTPGTHVGEARNLIVYGKVNLSAGDLPLDSALTAANIPAPTWQSAGSDPVINTVTIRVSGYQFRPMIANMFGARFAAYTFNDISATMRSPI</sequence>
<evidence type="ECO:0000259" key="2">
    <source>
        <dbReference type="Pfam" id="PF07811"/>
    </source>
</evidence>
<accession>A0A2G8SY12</accession>
<dbReference type="Proteomes" id="UP000228593">
    <property type="component" value="Unassembled WGS sequence"/>
</dbReference>